<dbReference type="Proteomes" id="UP000285301">
    <property type="component" value="Unassembled WGS sequence"/>
</dbReference>
<dbReference type="PRINTS" id="PR00371">
    <property type="entry name" value="FPNCR"/>
</dbReference>
<organism evidence="16 17">
    <name type="scientific">Dinothrombium tinctorium</name>
    <dbReference type="NCBI Taxonomy" id="1965070"/>
    <lineage>
        <taxon>Eukaryota</taxon>
        <taxon>Metazoa</taxon>
        <taxon>Ecdysozoa</taxon>
        <taxon>Arthropoda</taxon>
        <taxon>Chelicerata</taxon>
        <taxon>Arachnida</taxon>
        <taxon>Acari</taxon>
        <taxon>Acariformes</taxon>
        <taxon>Trombidiformes</taxon>
        <taxon>Prostigmata</taxon>
        <taxon>Anystina</taxon>
        <taxon>Parasitengona</taxon>
        <taxon>Trombidioidea</taxon>
        <taxon>Trombidiidae</taxon>
        <taxon>Dinothrombium</taxon>
    </lineage>
</organism>
<keyword evidence="8" id="KW-0756">Sterol biosynthesis</keyword>
<dbReference type="FunFam" id="2.40.30.10:FF:000021">
    <property type="entry name" value="NADH-cytochrome b5 reductase"/>
    <property type="match status" value="1"/>
</dbReference>
<evidence type="ECO:0000256" key="1">
    <source>
        <dbReference type="ARBA" id="ARBA00001974"/>
    </source>
</evidence>
<keyword evidence="3" id="KW-0444">Lipid biosynthesis</keyword>
<gene>
    <name evidence="16" type="ORF">B4U79_11289</name>
</gene>
<dbReference type="AlphaFoldDB" id="A0A443QH83"/>
<feature type="binding site" evidence="12">
    <location>
        <position position="205"/>
    </location>
    <ligand>
        <name>FAD</name>
        <dbReference type="ChEBI" id="CHEBI:57692"/>
    </ligand>
</feature>
<evidence type="ECO:0000256" key="8">
    <source>
        <dbReference type="ARBA" id="ARBA00023011"/>
    </source>
</evidence>
<comment type="similarity">
    <text evidence="2 13">Belongs to the flavoprotein pyridine nucleotide cytochrome reductase family.</text>
</comment>
<dbReference type="InterPro" id="IPR001433">
    <property type="entry name" value="OxRdtase_FAD/NAD-bd"/>
</dbReference>
<feature type="binding site" evidence="12">
    <location>
        <position position="148"/>
    </location>
    <ligand>
        <name>FAD</name>
        <dbReference type="ChEBI" id="CHEBI:57692"/>
    </ligand>
</feature>
<evidence type="ECO:0000256" key="5">
    <source>
        <dbReference type="ARBA" id="ARBA00022827"/>
    </source>
</evidence>
<reference evidence="16 17" key="1">
    <citation type="journal article" date="2018" name="Gigascience">
        <title>Genomes of trombidid mites reveal novel predicted allergens and laterally-transferred genes associated with secondary metabolism.</title>
        <authorList>
            <person name="Dong X."/>
            <person name="Chaisiri K."/>
            <person name="Xia D."/>
            <person name="Armstrong S.D."/>
            <person name="Fang Y."/>
            <person name="Donnelly M.J."/>
            <person name="Kadowaki T."/>
            <person name="McGarry J.W."/>
            <person name="Darby A.C."/>
            <person name="Makepeace B.L."/>
        </authorList>
    </citation>
    <scope>NUCLEOTIDE SEQUENCE [LARGE SCALE GENOMIC DNA]</scope>
    <source>
        <strain evidence="16">UoL-WK</strain>
    </source>
</reference>
<dbReference type="InterPro" id="IPR017927">
    <property type="entry name" value="FAD-bd_FR_type"/>
</dbReference>
<evidence type="ECO:0000256" key="3">
    <source>
        <dbReference type="ARBA" id="ARBA00022516"/>
    </source>
</evidence>
<keyword evidence="11" id="KW-0753">Steroid metabolism</keyword>
<accession>A0A443QH83</accession>
<feature type="binding site" evidence="12">
    <location>
        <position position="134"/>
    </location>
    <ligand>
        <name>FAD</name>
        <dbReference type="ChEBI" id="CHEBI:57692"/>
    </ligand>
</feature>
<evidence type="ECO:0000256" key="7">
    <source>
        <dbReference type="ARBA" id="ARBA00023002"/>
    </source>
</evidence>
<keyword evidence="10" id="KW-1207">Sterol metabolism</keyword>
<proteinExistence type="inferred from homology"/>
<dbReference type="GO" id="GO:0016126">
    <property type="term" value="P:sterol biosynthetic process"/>
    <property type="evidence" value="ECO:0007669"/>
    <property type="project" value="UniProtKB-KW"/>
</dbReference>
<dbReference type="EMBL" id="NCKU01007791">
    <property type="protein sequence ID" value="RWS02381.1"/>
    <property type="molecule type" value="Genomic_DNA"/>
</dbReference>
<feature type="binding site" evidence="12">
    <location>
        <position position="129"/>
    </location>
    <ligand>
        <name>FAD</name>
        <dbReference type="ChEBI" id="CHEBI:57692"/>
    </ligand>
</feature>
<keyword evidence="5 12" id="KW-0274">FAD</keyword>
<feature type="binding site" evidence="12">
    <location>
        <position position="114"/>
    </location>
    <ligand>
        <name>FAD</name>
        <dbReference type="ChEBI" id="CHEBI:57692"/>
    </ligand>
</feature>
<dbReference type="CDD" id="cd06183">
    <property type="entry name" value="cyt_b5_reduct_like"/>
    <property type="match status" value="1"/>
</dbReference>
<dbReference type="Gene3D" id="2.40.30.10">
    <property type="entry name" value="Translation factors"/>
    <property type="match status" value="1"/>
</dbReference>
<dbReference type="GO" id="GO:0005739">
    <property type="term" value="C:mitochondrion"/>
    <property type="evidence" value="ECO:0007669"/>
    <property type="project" value="TreeGrafter"/>
</dbReference>
<keyword evidence="14" id="KW-0472">Membrane</keyword>
<dbReference type="GO" id="GO:0071949">
    <property type="term" value="F:FAD binding"/>
    <property type="evidence" value="ECO:0007669"/>
    <property type="project" value="TreeGrafter"/>
</dbReference>
<dbReference type="GO" id="GO:0090524">
    <property type="term" value="F:cytochrome-b5 reductase activity, acting on NADH"/>
    <property type="evidence" value="ECO:0007669"/>
    <property type="project" value="UniProtKB-EC"/>
</dbReference>
<evidence type="ECO:0000313" key="16">
    <source>
        <dbReference type="EMBL" id="RWS02381.1"/>
    </source>
</evidence>
<feature type="domain" description="FAD-binding FR-type" evidence="15">
    <location>
        <begin position="60"/>
        <end position="172"/>
    </location>
</feature>
<dbReference type="Pfam" id="PF00175">
    <property type="entry name" value="NAD_binding_1"/>
    <property type="match status" value="1"/>
</dbReference>
<dbReference type="SUPFAM" id="SSF52343">
    <property type="entry name" value="Ferredoxin reductase-like, C-terminal NADP-linked domain"/>
    <property type="match status" value="1"/>
</dbReference>
<evidence type="ECO:0000256" key="2">
    <source>
        <dbReference type="ARBA" id="ARBA00006105"/>
    </source>
</evidence>
<evidence type="ECO:0000256" key="6">
    <source>
        <dbReference type="ARBA" id="ARBA00022955"/>
    </source>
</evidence>
<dbReference type="Pfam" id="PF00970">
    <property type="entry name" value="FAD_binding_6"/>
    <property type="match status" value="1"/>
</dbReference>
<evidence type="ECO:0000256" key="11">
    <source>
        <dbReference type="ARBA" id="ARBA00023221"/>
    </source>
</evidence>
<feature type="binding site" evidence="12">
    <location>
        <position position="147"/>
    </location>
    <ligand>
        <name>FAD</name>
        <dbReference type="ChEBI" id="CHEBI:57692"/>
    </ligand>
</feature>
<keyword evidence="14" id="KW-1133">Transmembrane helix</keyword>
<feature type="binding site" evidence="12">
    <location>
        <position position="146"/>
    </location>
    <ligand>
        <name>FAD</name>
        <dbReference type="ChEBI" id="CHEBI:57692"/>
    </ligand>
</feature>
<keyword evidence="9 13" id="KW-0520">NAD</keyword>
<evidence type="ECO:0000256" key="14">
    <source>
        <dbReference type="SAM" id="Phobius"/>
    </source>
</evidence>
<feature type="binding site" evidence="12">
    <location>
        <position position="112"/>
    </location>
    <ligand>
        <name>FAD</name>
        <dbReference type="ChEBI" id="CHEBI:57692"/>
    </ligand>
</feature>
<dbReference type="OrthoDB" id="432685at2759"/>
<keyword evidence="7 13" id="KW-0560">Oxidoreductase</keyword>
<sequence length="321" mass="36946">MKAKGEVCESLFSFLNHFLIFYFQYLVFGTLVVTSLGAAYLFYSLFLRKKKAKILLKEVDKKYEVTLIEKEVITRNTRRFRFALPSNEYELGLNLGQHIYLSTYIDDKLVVRSYTPVSGQHVKGFFDLVVKIYFKNENPKYPEGGKMSQHLDSMKIGDKINIRGPDGNLIYKGKGKFAIRKNKTSPFIFYEYKKCGMIAGGSGLTPMLQLLRAALEDSEDETQFWLLFANQSEEDILLRSELELLAKRHPSKFHLWFTVSKANNNWKYSLGHIDADMIKNSMPPPDDKTLILLCGPPPMINLACKPNLDALGYKSQHRHIF</sequence>
<keyword evidence="17" id="KW-1185">Reference proteome</keyword>
<keyword evidence="4 12" id="KW-0285">Flavoprotein</keyword>
<feature type="transmembrane region" description="Helical" evidence="14">
    <location>
        <begin position="20"/>
        <end position="43"/>
    </location>
</feature>
<keyword evidence="6" id="KW-0752">Steroid biosynthesis</keyword>
<evidence type="ECO:0000256" key="12">
    <source>
        <dbReference type="PIRSR" id="PIRSR601834-1"/>
    </source>
</evidence>
<comment type="caution">
    <text evidence="16">The sequence shown here is derived from an EMBL/GenBank/DDBJ whole genome shotgun (WGS) entry which is preliminary data.</text>
</comment>
<dbReference type="PRINTS" id="PR00406">
    <property type="entry name" value="CYTB5RDTASE"/>
</dbReference>
<dbReference type="InterPro" id="IPR017938">
    <property type="entry name" value="Riboflavin_synthase-like_b-brl"/>
</dbReference>
<feature type="binding site" evidence="12">
    <location>
        <position position="131"/>
    </location>
    <ligand>
        <name>FAD</name>
        <dbReference type="ChEBI" id="CHEBI:57692"/>
    </ligand>
</feature>
<dbReference type="InterPro" id="IPR008333">
    <property type="entry name" value="Cbr1-like_FAD-bd_dom"/>
</dbReference>
<keyword evidence="14" id="KW-0812">Transmembrane</keyword>
<dbReference type="Gene3D" id="3.40.50.80">
    <property type="entry name" value="Nucleotide-binding domain of ferredoxin-NADP reductase (FNR) module"/>
    <property type="match status" value="1"/>
</dbReference>
<keyword evidence="6" id="KW-0443">Lipid metabolism</keyword>
<protein>
    <recommendedName>
        <fullName evidence="13">NADH-cytochrome b5 reductase</fullName>
        <ecNumber evidence="13">1.6.2.2</ecNumber>
    </recommendedName>
</protein>
<evidence type="ECO:0000256" key="13">
    <source>
        <dbReference type="RuleBase" id="RU361226"/>
    </source>
</evidence>
<dbReference type="PANTHER" id="PTHR19370">
    <property type="entry name" value="NADH-CYTOCHROME B5 REDUCTASE"/>
    <property type="match status" value="1"/>
</dbReference>
<dbReference type="PANTHER" id="PTHR19370:SF185">
    <property type="entry name" value="NADH-CYTOCHROME B5 REDUCTASE"/>
    <property type="match status" value="1"/>
</dbReference>
<evidence type="ECO:0000256" key="4">
    <source>
        <dbReference type="ARBA" id="ARBA00022630"/>
    </source>
</evidence>
<dbReference type="EC" id="1.6.2.2" evidence="13"/>
<evidence type="ECO:0000256" key="10">
    <source>
        <dbReference type="ARBA" id="ARBA00023166"/>
    </source>
</evidence>
<dbReference type="InterPro" id="IPR001709">
    <property type="entry name" value="Flavoprot_Pyr_Nucl_cyt_Rdtase"/>
</dbReference>
<comment type="catalytic activity">
    <reaction evidence="13">
        <text>2 Fe(III)-[cytochrome b5] + NADH = 2 Fe(II)-[cytochrome b5] + NAD(+) + H(+)</text>
        <dbReference type="Rhea" id="RHEA:46680"/>
        <dbReference type="Rhea" id="RHEA-COMP:10438"/>
        <dbReference type="Rhea" id="RHEA-COMP:10439"/>
        <dbReference type="ChEBI" id="CHEBI:15378"/>
        <dbReference type="ChEBI" id="CHEBI:29033"/>
        <dbReference type="ChEBI" id="CHEBI:29034"/>
        <dbReference type="ChEBI" id="CHEBI:57540"/>
        <dbReference type="ChEBI" id="CHEBI:57945"/>
        <dbReference type="EC" id="1.6.2.2"/>
    </reaction>
</comment>
<evidence type="ECO:0000313" key="17">
    <source>
        <dbReference type="Proteomes" id="UP000285301"/>
    </source>
</evidence>
<evidence type="ECO:0000259" key="15">
    <source>
        <dbReference type="PROSITE" id="PS51384"/>
    </source>
</evidence>
<dbReference type="STRING" id="1965070.A0A443QH83"/>
<dbReference type="PROSITE" id="PS51384">
    <property type="entry name" value="FAD_FR"/>
    <property type="match status" value="1"/>
</dbReference>
<dbReference type="FunFam" id="3.40.50.80:FF:000005">
    <property type="entry name" value="NADH-cytochrome b5 reductase"/>
    <property type="match status" value="1"/>
</dbReference>
<evidence type="ECO:0000256" key="9">
    <source>
        <dbReference type="ARBA" id="ARBA00023027"/>
    </source>
</evidence>
<dbReference type="SUPFAM" id="SSF63380">
    <property type="entry name" value="Riboflavin synthase domain-like"/>
    <property type="match status" value="1"/>
</dbReference>
<dbReference type="InterPro" id="IPR039261">
    <property type="entry name" value="FNR_nucleotide-bd"/>
</dbReference>
<dbReference type="InterPro" id="IPR001834">
    <property type="entry name" value="CBR-like"/>
</dbReference>
<name>A0A443QH83_9ACAR</name>
<comment type="cofactor">
    <cofactor evidence="1 12 13">
        <name>FAD</name>
        <dbReference type="ChEBI" id="CHEBI:57692"/>
    </cofactor>
</comment>